<proteinExistence type="predicted"/>
<keyword evidence="2" id="KW-1185">Reference proteome</keyword>
<evidence type="ECO:0000313" key="2">
    <source>
        <dbReference type="Proteomes" id="UP001213039"/>
    </source>
</evidence>
<organism evidence="1 2">
    <name type="scientific">Mycoplasmopsis edwardii</name>
    <dbReference type="NCBI Taxonomy" id="53558"/>
    <lineage>
        <taxon>Bacteria</taxon>
        <taxon>Bacillati</taxon>
        <taxon>Mycoplasmatota</taxon>
        <taxon>Mycoplasmoidales</taxon>
        <taxon>Metamycoplasmataceae</taxon>
        <taxon>Mycoplasmopsis</taxon>
    </lineage>
</organism>
<protein>
    <submittedName>
        <fullName evidence="1">Uncharacterized protein</fullName>
    </submittedName>
</protein>
<name>A0ACD4PGT3_9BACT</name>
<dbReference type="EMBL" id="CP114370">
    <property type="protein sequence ID" value="WBP83836.1"/>
    <property type="molecule type" value="Genomic_DNA"/>
</dbReference>
<gene>
    <name evidence="1" type="ORF">Me_995_000461</name>
</gene>
<evidence type="ECO:0000313" key="1">
    <source>
        <dbReference type="EMBL" id="WBP83836.1"/>
    </source>
</evidence>
<reference evidence="1" key="1">
    <citation type="submission" date="2022-12" db="EMBL/GenBank/DDBJ databases">
        <authorList>
            <consortium name="Asia Pacific Centre for Animal Health"/>
            <person name="Klose S.M."/>
            <person name="Legione A.R."/>
            <person name="Monotti I."/>
            <person name="Bushell R."/>
            <person name="Marenda M.S."/>
            <person name="Sugiyama T."/>
            <person name="Browning G.F."/>
            <person name="Vaz P.K."/>
        </authorList>
    </citation>
    <scope>NUCLEOTIDE SEQUENCE</scope>
    <source>
        <strain evidence="1">Felid995</strain>
    </source>
</reference>
<accession>A0ACD4PGT3</accession>
<dbReference type="Proteomes" id="UP001213039">
    <property type="component" value="Chromosome"/>
</dbReference>
<sequence length="78" mass="9183">MSGIYLVEYFYYKLFYGLNSINGEKLYIFLLGFNKNKFYDFKGKELFDDLINGSLGLSILFKINNDEKKGVINEKILF</sequence>